<dbReference type="Proteomes" id="UP001302126">
    <property type="component" value="Unassembled WGS sequence"/>
</dbReference>
<dbReference type="EMBL" id="MU864362">
    <property type="protein sequence ID" value="KAK4190957.1"/>
    <property type="molecule type" value="Genomic_DNA"/>
</dbReference>
<protein>
    <submittedName>
        <fullName evidence="2">Uncharacterized protein</fullName>
    </submittedName>
</protein>
<proteinExistence type="predicted"/>
<evidence type="ECO:0000313" key="3">
    <source>
        <dbReference type="Proteomes" id="UP001302126"/>
    </source>
</evidence>
<comment type="caution">
    <text evidence="2">The sequence shown here is derived from an EMBL/GenBank/DDBJ whole genome shotgun (WGS) entry which is preliminary data.</text>
</comment>
<sequence length="233" mass="26489">MMYQNSYPTAMIKHGRRCQEKQLPAPTRITICSVAIPSLQVEPQSLSPTPDIPVATTTQHCSQQNFVSASFIVSIISAFDPEKAPVPCYAIVEWYNTDSGTPKPARFTTRHLINNGSSQVVLCQPTLAFTRNISEKYAQHATAHRQFMMASSCTRYSLTSCCNTDSISPMSSVENMRRRHRRRQQQKHRHRSHEPSTAAELEDFKKRADQRYKETGETSMLLQYMKLKSMLGN</sequence>
<feature type="compositionally biased region" description="Basic residues" evidence="1">
    <location>
        <begin position="177"/>
        <end position="192"/>
    </location>
</feature>
<accession>A0AAN7ALY1</accession>
<name>A0AAN7ALY1_9PEZI</name>
<feature type="region of interest" description="Disordered" evidence="1">
    <location>
        <begin position="169"/>
        <end position="199"/>
    </location>
</feature>
<reference evidence="2" key="1">
    <citation type="journal article" date="2023" name="Mol. Phylogenet. Evol.">
        <title>Genome-scale phylogeny and comparative genomics of the fungal order Sordariales.</title>
        <authorList>
            <person name="Hensen N."/>
            <person name="Bonometti L."/>
            <person name="Westerberg I."/>
            <person name="Brannstrom I.O."/>
            <person name="Guillou S."/>
            <person name="Cros-Aarteil S."/>
            <person name="Calhoun S."/>
            <person name="Haridas S."/>
            <person name="Kuo A."/>
            <person name="Mondo S."/>
            <person name="Pangilinan J."/>
            <person name="Riley R."/>
            <person name="LaButti K."/>
            <person name="Andreopoulos B."/>
            <person name="Lipzen A."/>
            <person name="Chen C."/>
            <person name="Yan M."/>
            <person name="Daum C."/>
            <person name="Ng V."/>
            <person name="Clum A."/>
            <person name="Steindorff A."/>
            <person name="Ohm R.A."/>
            <person name="Martin F."/>
            <person name="Silar P."/>
            <person name="Natvig D.O."/>
            <person name="Lalanne C."/>
            <person name="Gautier V."/>
            <person name="Ament-Velasquez S.L."/>
            <person name="Kruys A."/>
            <person name="Hutchinson M.I."/>
            <person name="Powell A.J."/>
            <person name="Barry K."/>
            <person name="Miller A.N."/>
            <person name="Grigoriev I.V."/>
            <person name="Debuchy R."/>
            <person name="Gladieux P."/>
            <person name="Hiltunen Thoren M."/>
            <person name="Johannesson H."/>
        </authorList>
    </citation>
    <scope>NUCLEOTIDE SEQUENCE</scope>
    <source>
        <strain evidence="2">PSN309</strain>
    </source>
</reference>
<dbReference type="AlphaFoldDB" id="A0AAN7ALY1"/>
<keyword evidence="3" id="KW-1185">Reference proteome</keyword>
<evidence type="ECO:0000313" key="2">
    <source>
        <dbReference type="EMBL" id="KAK4190957.1"/>
    </source>
</evidence>
<organism evidence="2 3">
    <name type="scientific">Podospora australis</name>
    <dbReference type="NCBI Taxonomy" id="1536484"/>
    <lineage>
        <taxon>Eukaryota</taxon>
        <taxon>Fungi</taxon>
        <taxon>Dikarya</taxon>
        <taxon>Ascomycota</taxon>
        <taxon>Pezizomycotina</taxon>
        <taxon>Sordariomycetes</taxon>
        <taxon>Sordariomycetidae</taxon>
        <taxon>Sordariales</taxon>
        <taxon>Podosporaceae</taxon>
        <taxon>Podospora</taxon>
    </lineage>
</organism>
<reference evidence="2" key="2">
    <citation type="submission" date="2023-05" db="EMBL/GenBank/DDBJ databases">
        <authorList>
            <consortium name="Lawrence Berkeley National Laboratory"/>
            <person name="Steindorff A."/>
            <person name="Hensen N."/>
            <person name="Bonometti L."/>
            <person name="Westerberg I."/>
            <person name="Brannstrom I.O."/>
            <person name="Guillou S."/>
            <person name="Cros-Aarteil S."/>
            <person name="Calhoun S."/>
            <person name="Haridas S."/>
            <person name="Kuo A."/>
            <person name="Mondo S."/>
            <person name="Pangilinan J."/>
            <person name="Riley R."/>
            <person name="Labutti K."/>
            <person name="Andreopoulos B."/>
            <person name="Lipzen A."/>
            <person name="Chen C."/>
            <person name="Yanf M."/>
            <person name="Daum C."/>
            <person name="Ng V."/>
            <person name="Clum A."/>
            <person name="Ohm R."/>
            <person name="Martin F."/>
            <person name="Silar P."/>
            <person name="Natvig D."/>
            <person name="Lalanne C."/>
            <person name="Gautier V."/>
            <person name="Ament-Velasquez S.L."/>
            <person name="Kruys A."/>
            <person name="Hutchinson M.I."/>
            <person name="Powell A.J."/>
            <person name="Barry K."/>
            <person name="Miller A.N."/>
            <person name="Grigoriev I.V."/>
            <person name="Debuchy R."/>
            <person name="Gladieux P."/>
            <person name="Thoren M.H."/>
            <person name="Johannesson H."/>
        </authorList>
    </citation>
    <scope>NUCLEOTIDE SEQUENCE</scope>
    <source>
        <strain evidence="2">PSN309</strain>
    </source>
</reference>
<evidence type="ECO:0000256" key="1">
    <source>
        <dbReference type="SAM" id="MobiDB-lite"/>
    </source>
</evidence>
<gene>
    <name evidence="2" type="ORF">QBC35DRAFT_44851</name>
</gene>